<evidence type="ECO:0000256" key="12">
    <source>
        <dbReference type="PIRNR" id="PIRNR010130"/>
    </source>
</evidence>
<keyword evidence="6 12" id="KW-0808">Transferase</keyword>
<evidence type="ECO:0000256" key="1">
    <source>
        <dbReference type="ARBA" id="ARBA00001947"/>
    </source>
</evidence>
<comment type="function">
    <text evidence="12">Involved in 1,2-propanediol (1,2-PD) degradation by catalyzing the conversion of propanoyl-CoA to propanoyl-phosphate.</text>
</comment>
<evidence type="ECO:0000256" key="8">
    <source>
        <dbReference type="ARBA" id="ARBA00022833"/>
    </source>
</evidence>
<reference evidence="13 14" key="1">
    <citation type="submission" date="2016-04" db="EMBL/GenBank/DDBJ databases">
        <title>ATOL: Assembling a taxonomically balanced genome-scale reconstruction of the evolutionary history of the Enterobacteriaceae.</title>
        <authorList>
            <person name="Plunkett G.III."/>
            <person name="Neeno-Eckwall E.C."/>
            <person name="Glasner J.D."/>
            <person name="Perna N.T."/>
        </authorList>
    </citation>
    <scope>NUCLEOTIDE SEQUENCE [LARGE SCALE GENOMIC DNA]</scope>
    <source>
        <strain evidence="13 14">ATCC 35613</strain>
    </source>
</reference>
<dbReference type="GO" id="GO:0016747">
    <property type="term" value="F:acyltransferase activity, transferring groups other than amino-acyl groups"/>
    <property type="evidence" value="ECO:0007669"/>
    <property type="project" value="InterPro"/>
</dbReference>
<dbReference type="EMBL" id="LXEW01000024">
    <property type="protein sequence ID" value="OAT52183.1"/>
    <property type="molecule type" value="Genomic_DNA"/>
</dbReference>
<evidence type="ECO:0000256" key="6">
    <source>
        <dbReference type="ARBA" id="ARBA00022679"/>
    </source>
</evidence>
<comment type="caution">
    <text evidence="13">The sequence shown here is derived from an EMBL/GenBank/DDBJ whole genome shotgun (WGS) entry which is preliminary data.</text>
</comment>
<dbReference type="Pfam" id="PF06130">
    <property type="entry name" value="PTAC"/>
    <property type="match status" value="1"/>
</dbReference>
<dbReference type="OrthoDB" id="9784365at2"/>
<comment type="subcellular location">
    <subcellularLocation>
        <location evidence="10">Bacterial microcompartment</location>
    </subcellularLocation>
</comment>
<evidence type="ECO:0000313" key="14">
    <source>
        <dbReference type="Proteomes" id="UP000078224"/>
    </source>
</evidence>
<evidence type="ECO:0000256" key="10">
    <source>
        <dbReference type="ARBA" id="ARBA00024322"/>
    </source>
</evidence>
<evidence type="ECO:0000313" key="13">
    <source>
        <dbReference type="EMBL" id="OAT52183.1"/>
    </source>
</evidence>
<comment type="catalytic activity">
    <reaction evidence="12">
        <text>propanoyl-CoA + phosphate = propanoyl phosphate + CoA</text>
        <dbReference type="Rhea" id="RHEA:28046"/>
        <dbReference type="ChEBI" id="CHEBI:43474"/>
        <dbReference type="ChEBI" id="CHEBI:57287"/>
        <dbReference type="ChEBI" id="CHEBI:57392"/>
        <dbReference type="ChEBI" id="CHEBI:58933"/>
        <dbReference type="EC" id="2.3.1.222"/>
    </reaction>
</comment>
<evidence type="ECO:0000256" key="3">
    <source>
        <dbReference type="ARBA" id="ARBA00007342"/>
    </source>
</evidence>
<proteinExistence type="inferred from homology"/>
<comment type="cofactor">
    <cofactor evidence="1">
        <name>Zn(2+)</name>
        <dbReference type="ChEBI" id="CHEBI:29105"/>
    </cofactor>
</comment>
<keyword evidence="9 12" id="KW-0012">Acyltransferase</keyword>
<keyword evidence="11" id="KW-1283">Bacterial microcompartment</keyword>
<name>A0A1B7JW86_9GAMM</name>
<protein>
    <recommendedName>
        <fullName evidence="5 12">Phosphate propanoyltransferase</fullName>
        <ecNumber evidence="4 12">2.3.1.222</ecNumber>
    </recommendedName>
</protein>
<dbReference type="PIRSF" id="PIRSF010130">
    <property type="entry name" value="PduL"/>
    <property type="match status" value="1"/>
</dbReference>
<dbReference type="Proteomes" id="UP000078224">
    <property type="component" value="Unassembled WGS sequence"/>
</dbReference>
<dbReference type="RefSeq" id="WP_068908331.1">
    <property type="nucleotide sequence ID" value="NZ_LXEW01000024.1"/>
</dbReference>
<dbReference type="GO" id="GO:0046872">
    <property type="term" value="F:metal ion binding"/>
    <property type="evidence" value="ECO:0007669"/>
    <property type="project" value="UniProtKB-KW"/>
</dbReference>
<comment type="similarity">
    <text evidence="3 12">Belongs to the PduL family.</text>
</comment>
<dbReference type="UniPathway" id="UPA00621"/>
<dbReference type="GO" id="GO:0031469">
    <property type="term" value="C:bacterial microcompartment"/>
    <property type="evidence" value="ECO:0007669"/>
    <property type="project" value="UniProtKB-SubCell"/>
</dbReference>
<dbReference type="NCBIfam" id="NF011652">
    <property type="entry name" value="PRK15070.1"/>
    <property type="match status" value="1"/>
</dbReference>
<organism evidence="13 14">
    <name type="scientific">Providencia heimbachae ATCC 35613</name>
    <dbReference type="NCBI Taxonomy" id="1354272"/>
    <lineage>
        <taxon>Bacteria</taxon>
        <taxon>Pseudomonadati</taxon>
        <taxon>Pseudomonadota</taxon>
        <taxon>Gammaproteobacteria</taxon>
        <taxon>Enterobacterales</taxon>
        <taxon>Morganellaceae</taxon>
        <taxon>Providencia</taxon>
    </lineage>
</organism>
<keyword evidence="8" id="KW-0862">Zinc</keyword>
<comment type="pathway">
    <text evidence="2 12">Polyol metabolism; 1,2-propanediol degradation.</text>
</comment>
<dbReference type="EC" id="2.3.1.222" evidence="4 12"/>
<dbReference type="InterPro" id="IPR008300">
    <property type="entry name" value="PTAC"/>
</dbReference>
<evidence type="ECO:0000256" key="5">
    <source>
        <dbReference type="ARBA" id="ARBA00020837"/>
    </source>
</evidence>
<evidence type="ECO:0000256" key="4">
    <source>
        <dbReference type="ARBA" id="ARBA00012206"/>
    </source>
</evidence>
<evidence type="ECO:0000256" key="11">
    <source>
        <dbReference type="ARBA" id="ARBA00024446"/>
    </source>
</evidence>
<gene>
    <name evidence="13" type="ORF">M998_1597</name>
</gene>
<dbReference type="AlphaFoldDB" id="A0A1B7JW86"/>
<dbReference type="PANTHER" id="PTHR39453:SF1">
    <property type="entry name" value="PHOSPHATE PROPANOYLTRANSFERASE"/>
    <property type="match status" value="1"/>
</dbReference>
<keyword evidence="7" id="KW-0479">Metal-binding</keyword>
<sequence length="214" mass="23238">MINQQLMGKILSRLSAHNPALGLESNIAIPVGISNRHVHLSQKDVEALFGQGYQLTPFKDLKQPGQFAAKECVMVVGPKGSISKVRVLGPVRPQSQLEVSKADCFALGIKAPVRESGDLSTSGSALLIGPAGHVNLEEQVICAQRHIHMSIMDARALNVVNGQKVHIRTEGERSLIFDEVVVRIDERFSLEFHIDTDEANAAGLRNSDSVFIVS</sequence>
<accession>A0A1B7JW86</accession>
<dbReference type="GO" id="GO:0051144">
    <property type="term" value="P:1,2-propanediol catabolic process"/>
    <property type="evidence" value="ECO:0007669"/>
    <property type="project" value="UniProtKB-UniPathway"/>
</dbReference>
<dbReference type="PATRIC" id="fig|1354272.4.peg.1624"/>
<evidence type="ECO:0000256" key="9">
    <source>
        <dbReference type="ARBA" id="ARBA00023315"/>
    </source>
</evidence>
<evidence type="ECO:0000256" key="7">
    <source>
        <dbReference type="ARBA" id="ARBA00022723"/>
    </source>
</evidence>
<keyword evidence="14" id="KW-1185">Reference proteome</keyword>
<evidence type="ECO:0000256" key="2">
    <source>
        <dbReference type="ARBA" id="ARBA00004836"/>
    </source>
</evidence>
<dbReference type="PANTHER" id="PTHR39453">
    <property type="entry name" value="PHOSPHATE PROPANOYLTRANSFERASE"/>
    <property type="match status" value="1"/>
</dbReference>